<gene>
    <name evidence="1" type="ORF">CWB73_01440</name>
</gene>
<proteinExistence type="predicted"/>
<name>A0A5S3YZG0_9GAMM</name>
<organism evidence="1 2">
    <name type="scientific">Pseudoalteromonas phenolica</name>
    <dbReference type="NCBI Taxonomy" id="161398"/>
    <lineage>
        <taxon>Bacteria</taxon>
        <taxon>Pseudomonadati</taxon>
        <taxon>Pseudomonadota</taxon>
        <taxon>Gammaproteobacteria</taxon>
        <taxon>Alteromonadales</taxon>
        <taxon>Pseudoalteromonadaceae</taxon>
        <taxon>Pseudoalteromonas</taxon>
    </lineage>
</organism>
<dbReference type="Proteomes" id="UP000307362">
    <property type="component" value="Unassembled WGS sequence"/>
</dbReference>
<sequence>MSFQNDTPINGYTSNSVLDRFKKQYQQYSFDFPAKTHYFNQLWNKHFHRNCAKYLAAWGYISV</sequence>
<reference evidence="1 2" key="1">
    <citation type="submission" date="2017-12" db="EMBL/GenBank/DDBJ databases">
        <authorList>
            <person name="Paulsen S."/>
            <person name="Gram L.K."/>
        </authorList>
    </citation>
    <scope>NUCLEOTIDE SEQUENCE [LARGE SCALE GENOMIC DNA]</scope>
    <source>
        <strain evidence="1 2">S1189</strain>
    </source>
</reference>
<evidence type="ECO:0000313" key="1">
    <source>
        <dbReference type="EMBL" id="TMP83522.1"/>
    </source>
</evidence>
<protein>
    <submittedName>
        <fullName evidence="1">Uncharacterized protein</fullName>
    </submittedName>
</protein>
<accession>A0A5S3YZG0</accession>
<evidence type="ECO:0000313" key="2">
    <source>
        <dbReference type="Proteomes" id="UP000307362"/>
    </source>
</evidence>
<dbReference type="AlphaFoldDB" id="A0A5S3YZG0"/>
<dbReference type="EMBL" id="PNCM01000006">
    <property type="protein sequence ID" value="TMP83522.1"/>
    <property type="molecule type" value="Genomic_DNA"/>
</dbReference>
<reference evidence="2" key="2">
    <citation type="submission" date="2019-06" db="EMBL/GenBank/DDBJ databases">
        <title>Co-occurence of chitin degradation, pigmentation and bioactivity in marine Pseudoalteromonas.</title>
        <authorList>
            <person name="Sonnenschein E.C."/>
            <person name="Bech P.K."/>
        </authorList>
    </citation>
    <scope>NUCLEOTIDE SEQUENCE [LARGE SCALE GENOMIC DNA]</scope>
    <source>
        <strain evidence="2">S1189</strain>
    </source>
</reference>
<comment type="caution">
    <text evidence="1">The sequence shown here is derived from an EMBL/GenBank/DDBJ whole genome shotgun (WGS) entry which is preliminary data.</text>
</comment>